<evidence type="ECO:0000313" key="2">
    <source>
        <dbReference type="EMBL" id="RKS83316.1"/>
    </source>
</evidence>
<feature type="region of interest" description="Disordered" evidence="1">
    <location>
        <begin position="138"/>
        <end position="157"/>
    </location>
</feature>
<dbReference type="Proteomes" id="UP000268233">
    <property type="component" value="Unassembled WGS sequence"/>
</dbReference>
<reference evidence="2 3" key="1">
    <citation type="submission" date="2018-10" db="EMBL/GenBank/DDBJ databases">
        <title>Genomic Encyclopedia of Archaeal and Bacterial Type Strains, Phase II (KMG-II): from individual species to whole genera.</title>
        <authorList>
            <person name="Goeker M."/>
        </authorList>
    </citation>
    <scope>NUCLEOTIDE SEQUENCE [LARGE SCALE GENOMIC DNA]</scope>
    <source>
        <strain evidence="2 3">DSM 11927</strain>
    </source>
</reference>
<protein>
    <submittedName>
        <fullName evidence="2">Uncharacterized protein</fullName>
    </submittedName>
</protein>
<feature type="region of interest" description="Disordered" evidence="1">
    <location>
        <begin position="64"/>
        <end position="83"/>
    </location>
</feature>
<gene>
    <name evidence="2" type="ORF">BDK61_2659</name>
</gene>
<proteinExistence type="predicted"/>
<evidence type="ECO:0000256" key="1">
    <source>
        <dbReference type="SAM" id="MobiDB-lite"/>
    </source>
</evidence>
<dbReference type="EMBL" id="RBWW01000001">
    <property type="protein sequence ID" value="RKS83316.1"/>
    <property type="molecule type" value="Genomic_DNA"/>
</dbReference>
<sequence>MLTTAEEDRLEASFPLKGLTVDYEGGSYTYDLTPFWSGGDDAGDDATADPDYPALVFGWDAQSEPAPERQPVDNVASIDNPTDVPEYRETETAEVYDELSVTVAVEAAHDANGVPPQVRGSQLARHLWRFTEHDLDLNSVGPDGERPMRVDVQSGPTPSRVKLTYRLEWALRLHHSETKETVYDTVESVGVEAEQTRD</sequence>
<keyword evidence="3" id="KW-1185">Reference proteome</keyword>
<comment type="caution">
    <text evidence="2">The sequence shown here is derived from an EMBL/GenBank/DDBJ whole genome shotgun (WGS) entry which is preliminary data.</text>
</comment>
<evidence type="ECO:0000313" key="3">
    <source>
        <dbReference type="Proteomes" id="UP000268233"/>
    </source>
</evidence>
<name>A0A495R898_9EURY</name>
<dbReference type="AlphaFoldDB" id="A0A495R898"/>
<accession>A0A495R898</accession>
<dbReference type="RefSeq" id="WP_121303418.1">
    <property type="nucleotide sequence ID" value="NZ_RBWW01000001.1"/>
</dbReference>
<organism evidence="2 3">
    <name type="scientific">Haloarcula quadrata</name>
    <dbReference type="NCBI Taxonomy" id="182779"/>
    <lineage>
        <taxon>Archaea</taxon>
        <taxon>Methanobacteriati</taxon>
        <taxon>Methanobacteriota</taxon>
        <taxon>Stenosarchaea group</taxon>
        <taxon>Halobacteria</taxon>
        <taxon>Halobacteriales</taxon>
        <taxon>Haloarculaceae</taxon>
        <taxon>Haloarcula</taxon>
    </lineage>
</organism>